<feature type="coiled-coil region" evidence="3">
    <location>
        <begin position="1779"/>
        <end position="1813"/>
    </location>
</feature>
<evidence type="ECO:0000256" key="4">
    <source>
        <dbReference type="SAM" id="MobiDB-lite"/>
    </source>
</evidence>
<feature type="region of interest" description="Disordered" evidence="4">
    <location>
        <begin position="694"/>
        <end position="799"/>
    </location>
</feature>
<evidence type="ECO:0000313" key="7">
    <source>
        <dbReference type="RefSeq" id="XP_055882389.1"/>
    </source>
</evidence>
<reference evidence="7" key="1">
    <citation type="submission" date="2025-08" db="UniProtKB">
        <authorList>
            <consortium name="RefSeq"/>
        </authorList>
    </citation>
    <scope>IDENTIFICATION</scope>
</reference>
<dbReference type="PROSITE" id="PS50297">
    <property type="entry name" value="ANK_REP_REGION"/>
    <property type="match status" value="5"/>
</dbReference>
<feature type="coiled-coil region" evidence="3">
    <location>
        <begin position="1577"/>
        <end position="1604"/>
    </location>
</feature>
<feature type="repeat" description="ANK" evidence="2">
    <location>
        <begin position="170"/>
        <end position="202"/>
    </location>
</feature>
<feature type="region of interest" description="Disordered" evidence="4">
    <location>
        <begin position="1"/>
        <end position="30"/>
    </location>
</feature>
<feature type="compositionally biased region" description="Basic and acidic residues" evidence="4">
    <location>
        <begin position="495"/>
        <end position="505"/>
    </location>
</feature>
<dbReference type="SMART" id="SM00248">
    <property type="entry name" value="ANK"/>
    <property type="match status" value="5"/>
</dbReference>
<dbReference type="InterPro" id="IPR036770">
    <property type="entry name" value="Ankyrin_rpt-contain_sf"/>
</dbReference>
<dbReference type="OrthoDB" id="366390at2759"/>
<feature type="region of interest" description="Disordered" evidence="4">
    <location>
        <begin position="264"/>
        <end position="348"/>
    </location>
</feature>
<feature type="compositionally biased region" description="Low complexity" evidence="4">
    <location>
        <begin position="1362"/>
        <end position="1372"/>
    </location>
</feature>
<keyword evidence="1 3" id="KW-0175">Coiled coil</keyword>
<feature type="region of interest" description="Disordered" evidence="4">
    <location>
        <begin position="365"/>
        <end position="434"/>
    </location>
</feature>
<dbReference type="Proteomes" id="UP001165740">
    <property type="component" value="Chromosome 4"/>
</dbReference>
<dbReference type="OMA" id="ICKFENE"/>
<name>A0A9W3A5B9_BIOGL</name>
<sequence>MKKIWKKIRGKDRTGEYSPKSGSTRGSVSSLNVSFEVKEKELGKLHKAVWYRDLNKVKQLAKKDPSPLDKENRTPLHLACVRGYSEIVQELLEWKAKANVGDNHSRTPLMRAVEFQHEECVQLLLEYHVEIDTVDKDGISALHLAVGNNHLKVITLLIKAGASLNVRDMAGYAPLHLAVINKFEDACHILLRGKADVNITDATSKTPLIMACSVGSISLVKLLLEYKADVTLKDNKGWSADDHAEIQSHHACSQLIADYTMKGQTPVSTPRSLSQPGSSLTTPREQVALGLPVADGGGDDSDNETISKVSGAPGSNSWADSDVSVGEEVKKKDDSDLEEDVFADDKPGGPKINVAKFASSIHISESDTDGESIPNSTPRRKISVVGNPMGDCQMSYSGKPELNQQVSQNEDPWHDDQVTPRRSNSMKGVSFKKDEELSEIHDITNTESEGEDFYTAVDKSKPLGLASSTPAKSDLVASGGYEPSGVGPRASASLEKMRGSEKSAFLEDLGISDVDDISEVSEGAGQPPPLPASPPPAVPGTQRKQFDDWDSSLSTPRPGILKKPINSILNESIQNIQANVQKEVDMNVESDDDSSGWDSTETAPSKPELKPSLPAALKKNSVSEWDSDIEDMANPQAIDYLANPPTIDYLANPPTAASNDSFNGQVFINNSNETVDFRDAFTVELNFANSLEKELEQVPTKTVGQPMNESNDKESTASSSDWDSEAEDLPSGDKTTTAYIPTEPPPAPSSPKVKVQNQDITKSEDAEEESESVSSWELERKKQKQLQMAGPNMEEALPWGIEPDNELEIMLREKQEEQIWIQRQEEEERLLKERAEKERLTIQKEAEEHYRKKLKEEEDKLRQREEEERLRRQKEDEERIKRQKEEEERIRRQKEEEERIKRQKEEEERIRRQKEEEERIKRQKEEEERIRRQKEEEERITRQKEEEERKVEETERIRKQEEEVEDIYIQKKQLLNARFELDTEKREENNNLEWEREEMERQAELEEAWELEEFKKQEILRKTVDEKFDQQIANSTSAPLDLMTAVVDYDRKQPLSNADTPPHYRPVPFKSPKGIKSQGLLNTYTSSTSSSAVDEIKQRLQVTSSLSPAQFQQVSSEMNEDDESQLSDNAGDDRVKLPVSYYPGMYRPNDPLDDDALSYTSTEVEDNSYTTVSYWKDREFFSNINLEDPTALLRVQEYVRDARRLFEQEKNQRVVFENKLKVAANEKSEILRKLQNNNQEKSDLEQKNLVLSQEIRSLQLQISNEQEERQNAQVLLTKTKEQLERKESQFSSELEAKQSAELEMRNLLNDLRSAKNSIQELKKEKEELERQMEHISNARDAQKKMNDDQQKLILQLQHTTRESSSLESSLDSTGRLDKHNPELYALQMELDQQRRRFKDELAMLAGENEELAARNEELKNSYKLSEDALDQSAIHYNRQLANLDKEISSVQSALEREHASKEKLELEIESFKTRLLTSNQEMEKAISARNEMERDHKRDKETWLNELERKERELKENKEENQNLSQLLHNTEARLNVIENELHVSNTSLTERSSQYQLMKHELDRQIAAQQTLDQNYRQEKELNIKLQTKIETLQERLNTQQQETFSFKQQLDLLKLNSGHTQGTDSQDKLNSLLASLTLDNDRAKASLQEKNSSLIEQAARLKEEVKAAELRRSSLEQDLKHLQEEHNSLVKKLSQTDASLQIALKAKEQAEQERMSLKSELDRLQHKYQETHDKSVESQARISELVDRLEKAESTSLLSHQHLANTSANMQGLVISKSQLDETMQQLQIENTKLEAELKYEKQRADMLNQDLQDSMKVRSSLEALCANLKSSSAHLEDRLGEEIAAKSLYEAEAREHKDLYDLEMKSRSKLGRRIADLERNKGEEMTRANLADEKLRHLELQLEFEKEKNQKLQKDVTTLKLHLKSAKNKMKEEGGLSPHDPDYTEFQTDVFTKETFVSTPRDQIHAKENIDDIKTQLEAKYRKELNRKLSDVNKFLESQSQLRERLDTSRADLETNLVFDKRKLEEEMNNLRIKYEQAVAQRETKEMEAKRFRELYESEMKWRIRVSDQLQLATEKSFSLQSKLTNERHHRNRLTGSIGNLNSSVLSNNGFEFSRVNGFHDDELSSKIQAELDRSIAKHLEAAPHDYKKAFVRPTSETDRFTSSLTQSSSDYFEILKRKYCV</sequence>
<dbReference type="RefSeq" id="XP_055882389.1">
    <property type="nucleotide sequence ID" value="XM_056026414.1"/>
</dbReference>
<gene>
    <name evidence="7" type="primary">LOC106064033</name>
</gene>
<keyword evidence="6" id="KW-1185">Reference proteome</keyword>
<feature type="region of interest" description="Disordered" evidence="4">
    <location>
        <begin position="1358"/>
        <end position="1377"/>
    </location>
</feature>
<feature type="region of interest" description="Disordered" evidence="4">
    <location>
        <begin position="833"/>
        <end position="957"/>
    </location>
</feature>
<feature type="repeat" description="ANK" evidence="2">
    <location>
        <begin position="137"/>
        <end position="169"/>
    </location>
</feature>
<feature type="domain" description="CCDC144C-like coiled-coil" evidence="5">
    <location>
        <begin position="1261"/>
        <end position="1729"/>
    </location>
</feature>
<feature type="repeat" description="ANK" evidence="2">
    <location>
        <begin position="203"/>
        <end position="235"/>
    </location>
</feature>
<dbReference type="GeneID" id="106064033"/>
<feature type="compositionally biased region" description="Pro residues" evidence="4">
    <location>
        <begin position="526"/>
        <end position="538"/>
    </location>
</feature>
<accession>A0A9W3A5B9</accession>
<dbReference type="Gene3D" id="1.25.40.20">
    <property type="entry name" value="Ankyrin repeat-containing domain"/>
    <property type="match status" value="2"/>
</dbReference>
<feature type="compositionally biased region" description="Acidic residues" evidence="4">
    <location>
        <begin position="586"/>
        <end position="595"/>
    </location>
</feature>
<keyword evidence="2" id="KW-0040">ANK repeat</keyword>
<dbReference type="SUPFAM" id="SSF48403">
    <property type="entry name" value="Ankyrin repeat"/>
    <property type="match status" value="1"/>
</dbReference>
<proteinExistence type="predicted"/>
<evidence type="ECO:0000256" key="1">
    <source>
        <dbReference type="ARBA" id="ARBA00023054"/>
    </source>
</evidence>
<dbReference type="PANTHER" id="PTHR24147">
    <property type="entry name" value="ANKYRIN REPEAT DOMAIN 36-RELATED"/>
    <property type="match status" value="1"/>
</dbReference>
<dbReference type="PANTHER" id="PTHR24147:SF53">
    <property type="entry name" value="ANKYRIN REPEAT DOMAIN 26"/>
    <property type="match status" value="1"/>
</dbReference>
<dbReference type="Pfam" id="PF14915">
    <property type="entry name" value="CCDC144C"/>
    <property type="match status" value="1"/>
</dbReference>
<protein>
    <submittedName>
        <fullName evidence="7">Trichohyalin-like isoform X1</fullName>
    </submittedName>
</protein>
<dbReference type="Pfam" id="PF00023">
    <property type="entry name" value="Ank"/>
    <property type="match status" value="1"/>
</dbReference>
<feature type="compositionally biased region" description="Polar residues" evidence="4">
    <location>
        <begin position="20"/>
        <end position="30"/>
    </location>
</feature>
<organism evidence="6 7">
    <name type="scientific">Biomphalaria glabrata</name>
    <name type="common">Bloodfluke planorb</name>
    <name type="synonym">Freshwater snail</name>
    <dbReference type="NCBI Taxonomy" id="6526"/>
    <lineage>
        <taxon>Eukaryota</taxon>
        <taxon>Metazoa</taxon>
        <taxon>Spiralia</taxon>
        <taxon>Lophotrochozoa</taxon>
        <taxon>Mollusca</taxon>
        <taxon>Gastropoda</taxon>
        <taxon>Heterobranchia</taxon>
        <taxon>Euthyneura</taxon>
        <taxon>Panpulmonata</taxon>
        <taxon>Hygrophila</taxon>
        <taxon>Lymnaeoidea</taxon>
        <taxon>Planorbidae</taxon>
        <taxon>Biomphalaria</taxon>
    </lineage>
</organism>
<feature type="compositionally biased region" description="Polar residues" evidence="4">
    <location>
        <begin position="699"/>
        <end position="709"/>
    </location>
</feature>
<dbReference type="InterPro" id="IPR002110">
    <property type="entry name" value="Ankyrin_rpt"/>
</dbReference>
<dbReference type="InterPro" id="IPR050657">
    <property type="entry name" value="Ankyrin_repeat_domain"/>
</dbReference>
<feature type="coiled-coil region" evidence="3">
    <location>
        <begin position="1220"/>
        <end position="1345"/>
    </location>
</feature>
<feature type="coiled-coil region" evidence="3">
    <location>
        <begin position="2013"/>
        <end position="2051"/>
    </location>
</feature>
<feature type="region of interest" description="Disordered" evidence="4">
    <location>
        <begin position="1107"/>
        <end position="1134"/>
    </location>
</feature>
<feature type="coiled-coil region" evidence="3">
    <location>
        <begin position="1394"/>
        <end position="1428"/>
    </location>
</feature>
<evidence type="ECO:0000256" key="3">
    <source>
        <dbReference type="SAM" id="Coils"/>
    </source>
</evidence>
<feature type="compositionally biased region" description="Polar residues" evidence="4">
    <location>
        <begin position="264"/>
        <end position="284"/>
    </location>
</feature>
<feature type="repeat" description="ANK" evidence="2">
    <location>
        <begin position="71"/>
        <end position="103"/>
    </location>
</feature>
<feature type="compositionally biased region" description="Polar residues" evidence="4">
    <location>
        <begin position="304"/>
        <end position="319"/>
    </location>
</feature>
<feature type="coiled-coil region" evidence="3">
    <location>
        <begin position="1646"/>
        <end position="1736"/>
    </location>
</feature>
<dbReference type="PRINTS" id="PR01415">
    <property type="entry name" value="ANKYRIN"/>
</dbReference>
<feature type="region of interest" description="Disordered" evidence="4">
    <location>
        <begin position="586"/>
        <end position="614"/>
    </location>
</feature>
<feature type="compositionally biased region" description="Polar residues" evidence="4">
    <location>
        <begin position="1107"/>
        <end position="1117"/>
    </location>
</feature>
<dbReference type="InterPro" id="IPR039497">
    <property type="entry name" value="CC144C-like_CC_dom"/>
</dbReference>
<feature type="coiled-coil region" evidence="3">
    <location>
        <begin position="1454"/>
        <end position="1541"/>
    </location>
</feature>
<dbReference type="Pfam" id="PF12796">
    <property type="entry name" value="Ank_2"/>
    <property type="match status" value="2"/>
</dbReference>
<feature type="coiled-coil region" evidence="3">
    <location>
        <begin position="1891"/>
        <end position="1932"/>
    </location>
</feature>
<feature type="compositionally biased region" description="Basic residues" evidence="4">
    <location>
        <begin position="1"/>
        <end position="10"/>
    </location>
</feature>
<feature type="repeat" description="ANK" evidence="2">
    <location>
        <begin position="104"/>
        <end position="136"/>
    </location>
</feature>
<feature type="region of interest" description="Disordered" evidence="4">
    <location>
        <begin position="462"/>
        <end position="563"/>
    </location>
</feature>
<evidence type="ECO:0000259" key="5">
    <source>
        <dbReference type="Pfam" id="PF14915"/>
    </source>
</evidence>
<evidence type="ECO:0000256" key="2">
    <source>
        <dbReference type="PROSITE-ProRule" id="PRU00023"/>
    </source>
</evidence>
<evidence type="ECO:0000313" key="6">
    <source>
        <dbReference type="Proteomes" id="UP001165740"/>
    </source>
</evidence>
<dbReference type="PROSITE" id="PS50088">
    <property type="entry name" value="ANK_REPEAT"/>
    <property type="match status" value="5"/>
</dbReference>